<dbReference type="InterPro" id="IPR001387">
    <property type="entry name" value="Cro/C1-type_HTH"/>
</dbReference>
<dbReference type="SUPFAM" id="SSF47413">
    <property type="entry name" value="lambda repressor-like DNA-binding domains"/>
    <property type="match status" value="1"/>
</dbReference>
<dbReference type="Pfam" id="PF01381">
    <property type="entry name" value="HTH_3"/>
    <property type="match status" value="1"/>
</dbReference>
<dbReference type="GeneID" id="29255344"/>
<comment type="caution">
    <text evidence="2">The sequence shown here is derived from an EMBL/GenBank/DDBJ whole genome shotgun (WGS) entry which is preliminary data.</text>
</comment>
<name>A0A0A2F075_9PORP</name>
<feature type="domain" description="HTH cro/C1-type" evidence="1">
    <location>
        <begin position="6"/>
        <end position="60"/>
    </location>
</feature>
<dbReference type="EMBL" id="JRAI01000089">
    <property type="protein sequence ID" value="KGN83392.1"/>
    <property type="molecule type" value="Genomic_DNA"/>
</dbReference>
<proteinExistence type="predicted"/>
<dbReference type="SMART" id="SM00530">
    <property type="entry name" value="HTH_XRE"/>
    <property type="match status" value="1"/>
</dbReference>
<accession>A0A0A2F075</accession>
<dbReference type="CDD" id="cd00093">
    <property type="entry name" value="HTH_XRE"/>
    <property type="match status" value="1"/>
</dbReference>
<sequence>MKLNRIKDVLGEKGISQKWLAEKLNKSFSTVNAYVCNRQQPSLEMLYRISAVLQVKARDLLVDNDYKQI</sequence>
<evidence type="ECO:0000313" key="3">
    <source>
        <dbReference type="Proteomes" id="UP000030130"/>
    </source>
</evidence>
<gene>
    <name evidence="2" type="ORF">HR08_11160</name>
</gene>
<evidence type="ECO:0000259" key="1">
    <source>
        <dbReference type="PROSITE" id="PS50943"/>
    </source>
</evidence>
<dbReference type="PROSITE" id="PS50943">
    <property type="entry name" value="HTH_CROC1"/>
    <property type="match status" value="1"/>
</dbReference>
<evidence type="ECO:0000313" key="2">
    <source>
        <dbReference type="EMBL" id="KGN83392.1"/>
    </source>
</evidence>
<dbReference type="AlphaFoldDB" id="A0A0A2F075"/>
<organism evidence="2 3">
    <name type="scientific">Porphyromonas gulae</name>
    <dbReference type="NCBI Taxonomy" id="111105"/>
    <lineage>
        <taxon>Bacteria</taxon>
        <taxon>Pseudomonadati</taxon>
        <taxon>Bacteroidota</taxon>
        <taxon>Bacteroidia</taxon>
        <taxon>Bacteroidales</taxon>
        <taxon>Porphyromonadaceae</taxon>
        <taxon>Porphyromonas</taxon>
    </lineage>
</organism>
<dbReference type="InterPro" id="IPR010982">
    <property type="entry name" value="Lambda_DNA-bd_dom_sf"/>
</dbReference>
<dbReference type="Proteomes" id="UP000030130">
    <property type="component" value="Unassembled WGS sequence"/>
</dbReference>
<protein>
    <submittedName>
        <fullName evidence="2">Transcriptional regulator</fullName>
    </submittedName>
</protein>
<dbReference type="Gene3D" id="1.10.260.40">
    <property type="entry name" value="lambda repressor-like DNA-binding domains"/>
    <property type="match status" value="1"/>
</dbReference>
<dbReference type="OrthoDB" id="7865033at2"/>
<dbReference type="RefSeq" id="WP_009347177.1">
    <property type="nucleotide sequence ID" value="NZ_JRAI01000089.1"/>
</dbReference>
<reference evidence="2 3" key="1">
    <citation type="submission" date="2014-08" db="EMBL/GenBank/DDBJ databases">
        <title>Porphyromonas gulae strain:COT-052_OH1451 Genome sequencing.</title>
        <authorList>
            <person name="Wallis C."/>
            <person name="Deusch O."/>
            <person name="O'Flynn C."/>
            <person name="Davis I."/>
            <person name="Jospin G."/>
            <person name="Darling A.E."/>
            <person name="Coil D.A."/>
            <person name="Alexiev A."/>
            <person name="Horsfall A."/>
            <person name="Kirkwood N."/>
            <person name="Harris S."/>
            <person name="Eisen J.A."/>
        </authorList>
    </citation>
    <scope>NUCLEOTIDE SEQUENCE [LARGE SCALE GENOMIC DNA]</scope>
    <source>
        <strain evidence="3">COT-052 OH1451</strain>
    </source>
</reference>
<dbReference type="GO" id="GO:0003677">
    <property type="term" value="F:DNA binding"/>
    <property type="evidence" value="ECO:0007669"/>
    <property type="project" value="InterPro"/>
</dbReference>